<evidence type="ECO:0000259" key="2">
    <source>
        <dbReference type="Pfam" id="PF17293"/>
    </source>
</evidence>
<evidence type="ECO:0000313" key="4">
    <source>
        <dbReference type="Proteomes" id="UP001474120"/>
    </source>
</evidence>
<accession>A0ABU9L281</accession>
<dbReference type="Proteomes" id="UP001474120">
    <property type="component" value="Unassembled WGS sequence"/>
</dbReference>
<gene>
    <name evidence="3" type="ORF">AABB81_11615</name>
</gene>
<dbReference type="SUPFAM" id="SSF56349">
    <property type="entry name" value="DNA breaking-rejoining enzymes"/>
    <property type="match status" value="1"/>
</dbReference>
<dbReference type="InterPro" id="IPR035386">
    <property type="entry name" value="Arm-DNA-bind_5"/>
</dbReference>
<dbReference type="RefSeq" id="WP_342160693.1">
    <property type="nucleotide sequence ID" value="NZ_JBCDNA010000002.1"/>
</dbReference>
<reference evidence="3 4" key="1">
    <citation type="submission" date="2024-04" db="EMBL/GenBank/DDBJ databases">
        <title>whole genome sequencing of Lutimonas vermicola strain IMCC1616.</title>
        <authorList>
            <person name="Bae S.S."/>
        </authorList>
    </citation>
    <scope>NUCLEOTIDE SEQUENCE [LARGE SCALE GENOMIC DNA]</scope>
    <source>
        <strain evidence="3 4">IMCC1616</strain>
    </source>
</reference>
<protein>
    <recommendedName>
        <fullName evidence="2">Arm DNA-binding domain-containing protein</fullName>
    </recommendedName>
</protein>
<proteinExistence type="predicted"/>
<sequence>MKTHKIFIRFGLISKRLNQKGCAAIQCRITYNKNRKDFATGLYVDPNYWDPKKQRLLDQSDQEETTNMQLSLIRNKISKAFLMLQVKEEPFTVQDIYDAYKGKTLEKELGILEVWDLHNERMKRLIGKEIADVVGIEKRLTHDVARRTFATTVLLFNNVPMEVVSELLGHSKMATTQQSYGKIVQRKVGEEMSRLNDKFKS</sequence>
<name>A0ABU9L281_9FLAO</name>
<organism evidence="3 4">
    <name type="scientific">Lutimonas vermicola</name>
    <dbReference type="NCBI Taxonomy" id="414288"/>
    <lineage>
        <taxon>Bacteria</taxon>
        <taxon>Pseudomonadati</taxon>
        <taxon>Bacteroidota</taxon>
        <taxon>Flavobacteriia</taxon>
        <taxon>Flavobacteriales</taxon>
        <taxon>Flavobacteriaceae</taxon>
        <taxon>Lutimonas</taxon>
    </lineage>
</organism>
<dbReference type="InterPro" id="IPR011010">
    <property type="entry name" value="DNA_brk_join_enz"/>
</dbReference>
<dbReference type="InterPro" id="IPR013762">
    <property type="entry name" value="Integrase-like_cat_sf"/>
</dbReference>
<dbReference type="Gene3D" id="1.10.443.10">
    <property type="entry name" value="Intergrase catalytic core"/>
    <property type="match status" value="1"/>
</dbReference>
<dbReference type="EMBL" id="JBCDNA010000002">
    <property type="protein sequence ID" value="MEL4456548.1"/>
    <property type="molecule type" value="Genomic_DNA"/>
</dbReference>
<evidence type="ECO:0000256" key="1">
    <source>
        <dbReference type="ARBA" id="ARBA00023172"/>
    </source>
</evidence>
<feature type="domain" description="Arm DNA-binding" evidence="2">
    <location>
        <begin position="13"/>
        <end position="96"/>
    </location>
</feature>
<dbReference type="Pfam" id="PF17293">
    <property type="entry name" value="Arm-DNA-bind_5"/>
    <property type="match status" value="1"/>
</dbReference>
<evidence type="ECO:0000313" key="3">
    <source>
        <dbReference type="EMBL" id="MEL4456548.1"/>
    </source>
</evidence>
<keyword evidence="1" id="KW-0233">DNA recombination</keyword>
<comment type="caution">
    <text evidence="3">The sequence shown here is derived from an EMBL/GenBank/DDBJ whole genome shotgun (WGS) entry which is preliminary data.</text>
</comment>
<keyword evidence="4" id="KW-1185">Reference proteome</keyword>